<protein>
    <submittedName>
        <fullName evidence="2">Aspartyl-tRNA(Asn)/glutamyl-tRNA(Gln) amidotransferase subunit A</fullName>
    </submittedName>
</protein>
<dbReference type="OrthoDB" id="182039at2"/>
<gene>
    <name evidence="2" type="ORF">SAMN04490220_6171</name>
</gene>
<dbReference type="Gene3D" id="3.90.1300.10">
    <property type="entry name" value="Amidase signature (AS) domain"/>
    <property type="match status" value="1"/>
</dbReference>
<name>A0A1H5EXK5_RHOJO</name>
<dbReference type="InterPro" id="IPR000120">
    <property type="entry name" value="Amidase"/>
</dbReference>
<dbReference type="InterPro" id="IPR036928">
    <property type="entry name" value="AS_sf"/>
</dbReference>
<evidence type="ECO:0000259" key="1">
    <source>
        <dbReference type="Pfam" id="PF01425"/>
    </source>
</evidence>
<dbReference type="AlphaFoldDB" id="A0A1H5EXK5"/>
<sequence length="464" mass="48581">MGNKVKVTNAEALTQLPLSIAEAADALRNGITTSADLVRCALDRADRLDPLLGVYIRRFDDDALRAAQQADRDRQRGVDLGPLHGIPLAIKDMLTTEEGPTTAQSLVPDDEAQLVDAAPVAALRRAGAVILGKTTLMEYSKGYPDLTAPFPFPHNPWSLDHWTGGSSSGMAGGTAAGLFLGGLGTDSGGSIRLPSSYTGITGHKPTYDLVPRTGLLRLSESLDHVGPMGRSARDCALLLEAITDQNSFRAESITQIGLEGLPIIVDPALVSDAVTADVIEAFQNACAVLERLGGRIVHSPVPGYAALSEAASVIAAVEARETHAARLASGAPYSPATIKTLLQHPGLTPRDYALARRTVGSIRTELIDFLGNGILLTPTAPYAPATVEAVRAGAGLLPPTFTRAWNAVGFPATSVPMGFDSAGLPIGLQIVSVEGRDDLALGVGHAYQQHTSWHRATPPLTSVA</sequence>
<dbReference type="Pfam" id="PF01425">
    <property type="entry name" value="Amidase"/>
    <property type="match status" value="1"/>
</dbReference>
<keyword evidence="2" id="KW-0808">Transferase</keyword>
<evidence type="ECO:0000313" key="3">
    <source>
        <dbReference type="Proteomes" id="UP000183407"/>
    </source>
</evidence>
<dbReference type="InterPro" id="IPR020556">
    <property type="entry name" value="Amidase_CS"/>
</dbReference>
<evidence type="ECO:0000313" key="2">
    <source>
        <dbReference type="EMBL" id="SED95783.1"/>
    </source>
</evidence>
<dbReference type="EMBL" id="FNTL01000004">
    <property type="protein sequence ID" value="SED95783.1"/>
    <property type="molecule type" value="Genomic_DNA"/>
</dbReference>
<organism evidence="2 3">
    <name type="scientific">Rhodococcus jostii</name>
    <dbReference type="NCBI Taxonomy" id="132919"/>
    <lineage>
        <taxon>Bacteria</taxon>
        <taxon>Bacillati</taxon>
        <taxon>Actinomycetota</taxon>
        <taxon>Actinomycetes</taxon>
        <taxon>Mycobacteriales</taxon>
        <taxon>Nocardiaceae</taxon>
        <taxon>Rhodococcus</taxon>
    </lineage>
</organism>
<dbReference type="InterPro" id="IPR023631">
    <property type="entry name" value="Amidase_dom"/>
</dbReference>
<dbReference type="PANTHER" id="PTHR11895:SF176">
    <property type="entry name" value="AMIDASE AMID-RELATED"/>
    <property type="match status" value="1"/>
</dbReference>
<reference evidence="3" key="1">
    <citation type="submission" date="2016-10" db="EMBL/GenBank/DDBJ databases">
        <authorList>
            <person name="Varghese N."/>
        </authorList>
    </citation>
    <scope>NUCLEOTIDE SEQUENCE [LARGE SCALE GENOMIC DNA]</scope>
    <source>
        <strain evidence="3">DSM 44719</strain>
    </source>
</reference>
<dbReference type="PANTHER" id="PTHR11895">
    <property type="entry name" value="TRANSAMIDASE"/>
    <property type="match status" value="1"/>
</dbReference>
<dbReference type="Proteomes" id="UP000183407">
    <property type="component" value="Unassembled WGS sequence"/>
</dbReference>
<dbReference type="RefSeq" id="WP_073366461.1">
    <property type="nucleotide sequence ID" value="NZ_FNTL01000004.1"/>
</dbReference>
<dbReference type="PROSITE" id="PS00571">
    <property type="entry name" value="AMIDASES"/>
    <property type="match status" value="1"/>
</dbReference>
<accession>A0A1H5EXK5</accession>
<proteinExistence type="predicted"/>
<feature type="domain" description="Amidase" evidence="1">
    <location>
        <begin position="36"/>
        <end position="439"/>
    </location>
</feature>
<dbReference type="SUPFAM" id="SSF75304">
    <property type="entry name" value="Amidase signature (AS) enzymes"/>
    <property type="match status" value="1"/>
</dbReference>
<dbReference type="GO" id="GO:0016740">
    <property type="term" value="F:transferase activity"/>
    <property type="evidence" value="ECO:0007669"/>
    <property type="project" value="UniProtKB-KW"/>
</dbReference>